<keyword evidence="1" id="KW-1133">Transmembrane helix</keyword>
<keyword evidence="1" id="KW-0472">Membrane</keyword>
<evidence type="ECO:0000313" key="2">
    <source>
        <dbReference type="EMBL" id="ETO16883.1"/>
    </source>
</evidence>
<feature type="transmembrane region" description="Helical" evidence="1">
    <location>
        <begin position="108"/>
        <end position="132"/>
    </location>
</feature>
<comment type="caution">
    <text evidence="2">The sequence shown here is derived from an EMBL/GenBank/DDBJ whole genome shotgun (WGS) entry which is preliminary data.</text>
</comment>
<name>X6MSG0_RETFI</name>
<protein>
    <recommendedName>
        <fullName evidence="4">Transmembrane protein</fullName>
    </recommendedName>
</protein>
<feature type="transmembrane region" description="Helical" evidence="1">
    <location>
        <begin position="83"/>
        <end position="102"/>
    </location>
</feature>
<keyword evidence="1" id="KW-0812">Transmembrane</keyword>
<accession>X6MSG0</accession>
<evidence type="ECO:0000256" key="1">
    <source>
        <dbReference type="SAM" id="Phobius"/>
    </source>
</evidence>
<evidence type="ECO:0000313" key="3">
    <source>
        <dbReference type="Proteomes" id="UP000023152"/>
    </source>
</evidence>
<reference evidence="2 3" key="1">
    <citation type="journal article" date="2013" name="Curr. Biol.">
        <title>The Genome of the Foraminiferan Reticulomyxa filosa.</title>
        <authorList>
            <person name="Glockner G."/>
            <person name="Hulsmann N."/>
            <person name="Schleicher M."/>
            <person name="Noegel A.A."/>
            <person name="Eichinger L."/>
            <person name="Gallinger C."/>
            <person name="Pawlowski J."/>
            <person name="Sierra R."/>
            <person name="Euteneuer U."/>
            <person name="Pillet L."/>
            <person name="Moustafa A."/>
            <person name="Platzer M."/>
            <person name="Groth M."/>
            <person name="Szafranski K."/>
            <person name="Schliwa M."/>
        </authorList>
    </citation>
    <scope>NUCLEOTIDE SEQUENCE [LARGE SCALE GENOMIC DNA]</scope>
</reference>
<organism evidence="2 3">
    <name type="scientific">Reticulomyxa filosa</name>
    <dbReference type="NCBI Taxonomy" id="46433"/>
    <lineage>
        <taxon>Eukaryota</taxon>
        <taxon>Sar</taxon>
        <taxon>Rhizaria</taxon>
        <taxon>Retaria</taxon>
        <taxon>Foraminifera</taxon>
        <taxon>Monothalamids</taxon>
        <taxon>Reticulomyxidae</taxon>
        <taxon>Reticulomyxa</taxon>
    </lineage>
</organism>
<sequence length="160" mass="19599">MHFFTKNQLIQNSFLNNIYASWRIQKHILFLIKCRNIQKSFNSENFQKMKKTLVFNKSVENHTKIVKYIFGFSTMKSSGVLKCILFFSTITTLLIFLFLRFYNFFGVYFMKFLFFVFFYVFFGMFFELVVIIKKYLKKRQKYELFFKLTVFLNFLQINLC</sequence>
<gene>
    <name evidence="2" type="ORF">RFI_20455</name>
</gene>
<dbReference type="AlphaFoldDB" id="X6MSG0"/>
<dbReference type="EMBL" id="ASPP01017714">
    <property type="protein sequence ID" value="ETO16883.1"/>
    <property type="molecule type" value="Genomic_DNA"/>
</dbReference>
<dbReference type="Proteomes" id="UP000023152">
    <property type="component" value="Unassembled WGS sequence"/>
</dbReference>
<keyword evidence="3" id="KW-1185">Reference proteome</keyword>
<proteinExistence type="predicted"/>
<evidence type="ECO:0008006" key="4">
    <source>
        <dbReference type="Google" id="ProtNLM"/>
    </source>
</evidence>